<organism evidence="1 2">
    <name type="scientific">Purpureocillium lilacinum</name>
    <name type="common">Paecilomyces lilacinus</name>
    <dbReference type="NCBI Taxonomy" id="33203"/>
    <lineage>
        <taxon>Eukaryota</taxon>
        <taxon>Fungi</taxon>
        <taxon>Dikarya</taxon>
        <taxon>Ascomycota</taxon>
        <taxon>Pezizomycotina</taxon>
        <taxon>Sordariomycetes</taxon>
        <taxon>Hypocreomycetidae</taxon>
        <taxon>Hypocreales</taxon>
        <taxon>Ophiocordycipitaceae</taxon>
        <taxon>Purpureocillium</taxon>
    </lineage>
</organism>
<evidence type="ECO:0000313" key="1">
    <source>
        <dbReference type="EMBL" id="OAQ63798.1"/>
    </source>
</evidence>
<accession>A0A179FEM5</accession>
<keyword evidence="1" id="KW-0808">Transferase</keyword>
<keyword evidence="1" id="KW-0548">Nucleotidyltransferase</keyword>
<gene>
    <name evidence="1" type="ORF">VFPBJ_11310</name>
</gene>
<sequence length="201" mass="22728">MILAQFPTCLAVVRASGDLALQLQILPVSGTQACESYFRILYRTRARSTTLGIARAKQRADNKIPSNVGDFTKRVDGALPGKHTRQLYDQLTWKEANVLAQLRTGMARLNDYLYRIKATTSQQCACGHARETVDHFLFLCTRWTAFRTEMIQCTNTQRGNISFYLGGKQRSDNENWAPNMEAVRATIRNALATGRLENTRH</sequence>
<keyword evidence="1" id="KW-0695">RNA-directed DNA polymerase</keyword>
<evidence type="ECO:0000313" key="2">
    <source>
        <dbReference type="Proteomes" id="UP000078240"/>
    </source>
</evidence>
<dbReference type="Proteomes" id="UP000078240">
    <property type="component" value="Unassembled WGS sequence"/>
</dbReference>
<dbReference type="EMBL" id="LSBH01000019">
    <property type="protein sequence ID" value="OAQ63798.1"/>
    <property type="molecule type" value="Genomic_DNA"/>
</dbReference>
<name>A0A179FEM5_PURLI</name>
<proteinExistence type="predicted"/>
<comment type="caution">
    <text evidence="1">The sequence shown here is derived from an EMBL/GenBank/DDBJ whole genome shotgun (WGS) entry which is preliminary data.</text>
</comment>
<reference evidence="1 2" key="1">
    <citation type="submission" date="2016-01" db="EMBL/GenBank/DDBJ databases">
        <title>Biosynthesis of antibiotic leucinostatins and their inhibition on Phytophthora in bio-control Purpureocillium lilacinum.</title>
        <authorList>
            <person name="Wang G."/>
            <person name="Liu Z."/>
            <person name="Lin R."/>
            <person name="Li E."/>
            <person name="Mao Z."/>
            <person name="Ling J."/>
            <person name="Yin W."/>
            <person name="Xie B."/>
        </authorList>
    </citation>
    <scope>NUCLEOTIDE SEQUENCE [LARGE SCALE GENOMIC DNA]</scope>
    <source>
        <strain evidence="1">PLBJ-1</strain>
    </source>
</reference>
<protein>
    <submittedName>
        <fullName evidence="1">Reverse transcriptase</fullName>
    </submittedName>
</protein>
<dbReference type="AlphaFoldDB" id="A0A179FEM5"/>
<dbReference type="GO" id="GO:0003964">
    <property type="term" value="F:RNA-directed DNA polymerase activity"/>
    <property type="evidence" value="ECO:0007669"/>
    <property type="project" value="UniProtKB-KW"/>
</dbReference>